<comment type="caution">
    <text evidence="3">The sequence shown here is derived from an EMBL/GenBank/DDBJ whole genome shotgun (WGS) entry which is preliminary data.</text>
</comment>
<dbReference type="Gene3D" id="3.40.1350.10">
    <property type="match status" value="1"/>
</dbReference>
<feature type="domain" description="YhcG N-terminal" evidence="2">
    <location>
        <begin position="21"/>
        <end position="189"/>
    </location>
</feature>
<feature type="domain" description="YhcG PDDEXK nuclease" evidence="1">
    <location>
        <begin position="210"/>
        <end position="364"/>
    </location>
</feature>
<dbReference type="AlphaFoldDB" id="A0A646HK77"/>
<gene>
    <name evidence="3" type="ORF">F7D59_00395</name>
</gene>
<dbReference type="InterPro" id="IPR053148">
    <property type="entry name" value="PD-DEXK-like_domain"/>
</dbReference>
<evidence type="ECO:0000259" key="2">
    <source>
        <dbReference type="Pfam" id="PF17761"/>
    </source>
</evidence>
<name>A0A646HK77_9BACT</name>
<reference evidence="4" key="1">
    <citation type="submission" date="2019-09" db="EMBL/GenBank/DDBJ databases">
        <title>Distinct polysaccharide growth profiles of human intestinal Prevotella copri isolates.</title>
        <authorList>
            <person name="Fehlner-Peach H."/>
            <person name="Magnabosco C."/>
            <person name="Raghavan V."/>
            <person name="Scher J.U."/>
            <person name="Tett A."/>
            <person name="Cox L.M."/>
            <person name="Gottsegen C."/>
            <person name="Watters A."/>
            <person name="Wiltshire- Gordon J.D."/>
            <person name="Segata N."/>
            <person name="Bonneau R."/>
            <person name="Littman D.R."/>
        </authorList>
    </citation>
    <scope>NUCLEOTIDE SEQUENCE [LARGE SCALE GENOMIC DNA]</scope>
    <source>
        <strain evidence="4">iP54</strain>
    </source>
</reference>
<dbReference type="InterPro" id="IPR011856">
    <property type="entry name" value="tRNA_endonuc-like_dom_sf"/>
</dbReference>
<dbReference type="Proteomes" id="UP000420635">
    <property type="component" value="Unassembled WGS sequence"/>
</dbReference>
<dbReference type="InterPro" id="IPR041527">
    <property type="entry name" value="YhcG_N"/>
</dbReference>
<evidence type="ECO:0000313" key="4">
    <source>
        <dbReference type="Proteomes" id="UP000420635"/>
    </source>
</evidence>
<evidence type="ECO:0000313" key="3">
    <source>
        <dbReference type="EMBL" id="MQN88361.1"/>
    </source>
</evidence>
<dbReference type="InterPro" id="IPR009362">
    <property type="entry name" value="YhcG_C"/>
</dbReference>
<protein>
    <submittedName>
        <fullName evidence="3">DUF1016 domain-containing protein</fullName>
    </submittedName>
</protein>
<proteinExistence type="predicted"/>
<dbReference type="Pfam" id="PF17761">
    <property type="entry name" value="DUF1016_N"/>
    <property type="match status" value="1"/>
</dbReference>
<organism evidence="3 4">
    <name type="scientific">Segatella copri</name>
    <dbReference type="NCBI Taxonomy" id="165179"/>
    <lineage>
        <taxon>Bacteria</taxon>
        <taxon>Pseudomonadati</taxon>
        <taxon>Bacteroidota</taxon>
        <taxon>Bacteroidia</taxon>
        <taxon>Bacteroidales</taxon>
        <taxon>Prevotellaceae</taxon>
        <taxon>Segatella</taxon>
    </lineage>
</organism>
<dbReference type="GO" id="GO:0003676">
    <property type="term" value="F:nucleic acid binding"/>
    <property type="evidence" value="ECO:0007669"/>
    <property type="project" value="InterPro"/>
</dbReference>
<dbReference type="EMBL" id="VZBQ01000003">
    <property type="protein sequence ID" value="MQN88361.1"/>
    <property type="molecule type" value="Genomic_DNA"/>
</dbReference>
<dbReference type="PANTHER" id="PTHR30547:SF5">
    <property type="entry name" value="NUCLEASE YHCG-RELATED"/>
    <property type="match status" value="1"/>
</dbReference>
<accession>A0A646HK77</accession>
<dbReference type="PANTHER" id="PTHR30547">
    <property type="entry name" value="UNCHARACTERIZED PROTEIN YHCG-RELATED"/>
    <property type="match status" value="1"/>
</dbReference>
<sequence length="381" mass="43963">MNKPINILDKDYLKWVKELCKRYRQSQIKAAVKVNTEMLKFYWSLGRDIVALKAETRWGSKFFKNLSRDLKEANPLATCFSPKNLLYMKNFYCMYLPYTEIGQQVADQLERDANLPQLGIKNNTTKIGQQVADQVEKDIFSTPWGHHMLLIDKFLTEPQKALFYIHQTVVNGWSRNVLHNYIDSSLYERQGKALSNFTRTLPEVGSDLAQEITRDPYNFAFTGITKPYNERILKDALLNNITKFLTELGTGFAYVGKEYRLQIGEKENFIDLLFYNLNLSCYIVLEVKIGSFTFADVGQLGGYVVACNHLLRKEGRDNPTIGLLICKEKDRIQAQYALESSSQPIAISEYDLEKFYPEKLEGTMPTIEEWEAKFGGSIEHE</sequence>
<dbReference type="RefSeq" id="WP_153113582.1">
    <property type="nucleotide sequence ID" value="NZ_VZAS01000134.1"/>
</dbReference>
<evidence type="ECO:0000259" key="1">
    <source>
        <dbReference type="Pfam" id="PF06250"/>
    </source>
</evidence>
<dbReference type="Pfam" id="PF06250">
    <property type="entry name" value="YhcG_C"/>
    <property type="match status" value="1"/>
</dbReference>